<dbReference type="KEGG" id="buo:BRPE64_BCDS10480"/>
<reference evidence="1 2" key="2">
    <citation type="journal article" date="2018" name="Int. J. Syst. Evol. Microbiol.">
        <title>Burkholderia insecticola sp. nov., a gut symbiotic bacterium of the bean bug Riptortus pedestris.</title>
        <authorList>
            <person name="Takeshita K."/>
            <person name="Tamaki H."/>
            <person name="Ohbayashi T."/>
            <person name="Meng X.-Y."/>
            <person name="Sone T."/>
            <person name="Mitani Y."/>
            <person name="Peeters C."/>
            <person name="Kikuchi Y."/>
            <person name="Vandamme P."/>
        </authorList>
    </citation>
    <scope>NUCLEOTIDE SEQUENCE [LARGE SCALE GENOMIC DNA]</scope>
    <source>
        <strain evidence="1">RPE64</strain>
    </source>
</reference>
<evidence type="ECO:0000313" key="2">
    <source>
        <dbReference type="Proteomes" id="UP000013966"/>
    </source>
</evidence>
<name>R4WMF9_9BURK</name>
<reference evidence="1 2" key="1">
    <citation type="journal article" date="2013" name="Genome Announc.">
        <title>Complete Genome Sequence of Burkholderia sp. Strain RPE64, Bacterial Symbiont of the Bean Bug Riptortus pedestris.</title>
        <authorList>
            <person name="Shibata T.F."/>
            <person name="Maeda T."/>
            <person name="Nikoh N."/>
            <person name="Yamaguchi K."/>
            <person name="Oshima K."/>
            <person name="Hattori M."/>
            <person name="Nishiyama T."/>
            <person name="Hasebe M."/>
            <person name="Fukatsu T."/>
            <person name="Kikuchi Y."/>
            <person name="Shigenobu S."/>
        </authorList>
    </citation>
    <scope>NUCLEOTIDE SEQUENCE [LARGE SCALE GENOMIC DNA]</scope>
</reference>
<protein>
    <submittedName>
        <fullName evidence="1">Uncharacterized protein</fullName>
    </submittedName>
</protein>
<dbReference type="Proteomes" id="UP000013966">
    <property type="component" value="Chromosome 2"/>
</dbReference>
<dbReference type="AlphaFoldDB" id="R4WMF9"/>
<keyword evidence="2" id="KW-1185">Reference proteome</keyword>
<organism evidence="1 2">
    <name type="scientific">Caballeronia insecticola</name>
    <dbReference type="NCBI Taxonomy" id="758793"/>
    <lineage>
        <taxon>Bacteria</taxon>
        <taxon>Pseudomonadati</taxon>
        <taxon>Pseudomonadota</taxon>
        <taxon>Betaproteobacteria</taxon>
        <taxon>Burkholderiales</taxon>
        <taxon>Burkholderiaceae</taxon>
        <taxon>Caballeronia</taxon>
    </lineage>
</organism>
<sequence>MDPIMMLAHMANIIATPPSASFGRRLHERSVDEIVMNVNPLRLICM</sequence>
<gene>
    <name evidence="1" type="ORF">BRPE64_BCDS10480</name>
</gene>
<dbReference type="HOGENOM" id="CLU_3181132_0_0_4"/>
<proteinExistence type="predicted"/>
<dbReference type="PATRIC" id="fig|758793.3.peg.3957"/>
<accession>R4WMF9</accession>
<dbReference type="EMBL" id="AP013059">
    <property type="protein sequence ID" value="BAN25709.1"/>
    <property type="molecule type" value="Genomic_DNA"/>
</dbReference>
<evidence type="ECO:0000313" key="1">
    <source>
        <dbReference type="EMBL" id="BAN25709.1"/>
    </source>
</evidence>